<dbReference type="GO" id="GO:0000776">
    <property type="term" value="C:kinetochore"/>
    <property type="evidence" value="ECO:0007669"/>
    <property type="project" value="TreeGrafter"/>
</dbReference>
<dbReference type="GO" id="GO:0007094">
    <property type="term" value="P:mitotic spindle assembly checkpoint signaling"/>
    <property type="evidence" value="ECO:0007669"/>
    <property type="project" value="TreeGrafter"/>
</dbReference>
<dbReference type="FunFam" id="3.30.900.10:FF:000002">
    <property type="entry name" value="Mitotic spindle assembly checkpoint protein MAD2A"/>
    <property type="match status" value="1"/>
</dbReference>
<evidence type="ECO:0000313" key="11">
    <source>
        <dbReference type="Proteomes" id="UP000440578"/>
    </source>
</evidence>
<dbReference type="EMBL" id="VIIS01000314">
    <property type="protein sequence ID" value="KAF0310358.1"/>
    <property type="molecule type" value="Genomic_DNA"/>
</dbReference>
<feature type="domain" description="HORMA" evidence="9">
    <location>
        <begin position="17"/>
        <end position="202"/>
    </location>
</feature>
<evidence type="ECO:0000256" key="8">
    <source>
        <dbReference type="ARBA" id="ARBA00076594"/>
    </source>
</evidence>
<organism evidence="10 11">
    <name type="scientific">Amphibalanus amphitrite</name>
    <name type="common">Striped barnacle</name>
    <name type="synonym">Balanus amphitrite</name>
    <dbReference type="NCBI Taxonomy" id="1232801"/>
    <lineage>
        <taxon>Eukaryota</taxon>
        <taxon>Metazoa</taxon>
        <taxon>Ecdysozoa</taxon>
        <taxon>Arthropoda</taxon>
        <taxon>Crustacea</taxon>
        <taxon>Multicrustacea</taxon>
        <taxon>Cirripedia</taxon>
        <taxon>Thoracica</taxon>
        <taxon>Thoracicalcarea</taxon>
        <taxon>Balanomorpha</taxon>
        <taxon>Balanoidea</taxon>
        <taxon>Balanidae</taxon>
        <taxon>Amphibalaninae</taxon>
        <taxon>Amphibalanus</taxon>
    </lineage>
</organism>
<evidence type="ECO:0000256" key="4">
    <source>
        <dbReference type="ARBA" id="ARBA00022776"/>
    </source>
</evidence>
<dbReference type="GO" id="GO:1990728">
    <property type="term" value="C:mitotic spindle assembly checkpoint MAD1-MAD2 complex"/>
    <property type="evidence" value="ECO:0007669"/>
    <property type="project" value="UniProtKB-ARBA"/>
</dbReference>
<dbReference type="Pfam" id="PF02301">
    <property type="entry name" value="HORMA"/>
    <property type="match status" value="1"/>
</dbReference>
<evidence type="ECO:0000256" key="5">
    <source>
        <dbReference type="ARBA" id="ARBA00023242"/>
    </source>
</evidence>
<name>A0A6A4X5X7_AMPAM</name>
<proteinExistence type="inferred from homology"/>
<dbReference type="PANTHER" id="PTHR11842">
    <property type="entry name" value="MITOTIC SPINDLE ASSEMBLY CHECKPOINT PROTEIN MAD2"/>
    <property type="match status" value="1"/>
</dbReference>
<dbReference type="PANTHER" id="PTHR11842:SF11">
    <property type="entry name" value="MITOTIC SPINDLE ASSEMBLY CHECKPOINT PROTEIN MAD2A"/>
    <property type="match status" value="1"/>
</dbReference>
<comment type="caution">
    <text evidence="10">The sequence shown here is derived from an EMBL/GenBank/DDBJ whole genome shotgun (WGS) entry which is preliminary data.</text>
</comment>
<protein>
    <recommendedName>
        <fullName evidence="7">Mitotic spindle assembly checkpoint protein MAD2A</fullName>
    </recommendedName>
    <alternativeName>
        <fullName evidence="8">Mitotic arrest deficient 2-like protein 1</fullName>
    </alternativeName>
</protein>
<dbReference type="Proteomes" id="UP000440578">
    <property type="component" value="Unassembled WGS sequence"/>
</dbReference>
<dbReference type="GO" id="GO:0051301">
    <property type="term" value="P:cell division"/>
    <property type="evidence" value="ECO:0007669"/>
    <property type="project" value="UniProtKB-KW"/>
</dbReference>
<accession>A0A6A4X5X7</accession>
<comment type="similarity">
    <text evidence="2">Belongs to the MAD2 family.</text>
</comment>
<dbReference type="PROSITE" id="PS50815">
    <property type="entry name" value="HORMA"/>
    <property type="match status" value="1"/>
</dbReference>
<dbReference type="SUPFAM" id="SSF56019">
    <property type="entry name" value="The spindle assembly checkpoint protein mad2"/>
    <property type="match status" value="1"/>
</dbReference>
<evidence type="ECO:0000256" key="6">
    <source>
        <dbReference type="ARBA" id="ARBA00023306"/>
    </source>
</evidence>
<keyword evidence="3" id="KW-0132">Cell division</keyword>
<gene>
    <name evidence="10" type="primary">Mad2l1</name>
    <name evidence="10" type="ORF">FJT64_001987</name>
</gene>
<dbReference type="Gene3D" id="3.30.900.10">
    <property type="entry name" value="HORMA domain"/>
    <property type="match status" value="1"/>
</dbReference>
<dbReference type="InterPro" id="IPR036570">
    <property type="entry name" value="HORMA_dom_sf"/>
</dbReference>
<reference evidence="10 11" key="1">
    <citation type="submission" date="2019-07" db="EMBL/GenBank/DDBJ databases">
        <title>Draft genome assembly of a fouling barnacle, Amphibalanus amphitrite (Darwin, 1854): The first reference genome for Thecostraca.</title>
        <authorList>
            <person name="Kim W."/>
        </authorList>
    </citation>
    <scope>NUCLEOTIDE SEQUENCE [LARGE SCALE GENOMIC DNA]</scope>
    <source>
        <strain evidence="10">SNU_AA5</strain>
        <tissue evidence="10">Soma without cirri and trophi</tissue>
    </source>
</reference>
<keyword evidence="4" id="KW-0498">Mitosis</keyword>
<keyword evidence="5" id="KW-0539">Nucleus</keyword>
<evidence type="ECO:0000256" key="1">
    <source>
        <dbReference type="ARBA" id="ARBA00004123"/>
    </source>
</evidence>
<evidence type="ECO:0000259" key="9">
    <source>
        <dbReference type="PROSITE" id="PS50815"/>
    </source>
</evidence>
<dbReference type="AlphaFoldDB" id="A0A6A4X5X7"/>
<dbReference type="InterPro" id="IPR045091">
    <property type="entry name" value="Mad2-like"/>
</dbReference>
<comment type="subcellular location">
    <subcellularLocation>
        <location evidence="1">Nucleus</location>
    </subcellularLocation>
</comment>
<evidence type="ECO:0000313" key="10">
    <source>
        <dbReference type="EMBL" id="KAF0310358.1"/>
    </source>
</evidence>
<sequence length="208" mass="23299">MGKTATQQVNKNAITLKGSAEIVAEFFNFGINSILYQRGIYPAESFRPAQKYDLTLWLSQDKEVNGYLSNIMEQIKVWLEARVVQRLVLVISNVDTKEVLERWEFIVANEGASAADGSEVTGNKDPKAIRKEVQNVIRQITASVTFLPLLDCPCSFNLLIHTSRDAEVPDKWDDSPPGFIANSEQVKLRSFSTSVHRVDTVVSYKCDG</sequence>
<keyword evidence="11" id="KW-1185">Reference proteome</keyword>
<evidence type="ECO:0000256" key="2">
    <source>
        <dbReference type="ARBA" id="ARBA00010348"/>
    </source>
</evidence>
<dbReference type="OrthoDB" id="1806at2759"/>
<dbReference type="GO" id="GO:0005654">
    <property type="term" value="C:nucleoplasm"/>
    <property type="evidence" value="ECO:0007669"/>
    <property type="project" value="TreeGrafter"/>
</dbReference>
<keyword evidence="6" id="KW-0131">Cell cycle</keyword>
<dbReference type="InterPro" id="IPR003511">
    <property type="entry name" value="HORMA_dom"/>
</dbReference>
<evidence type="ECO:0000256" key="7">
    <source>
        <dbReference type="ARBA" id="ARBA00068928"/>
    </source>
</evidence>
<evidence type="ECO:0000256" key="3">
    <source>
        <dbReference type="ARBA" id="ARBA00022618"/>
    </source>
</evidence>